<reference evidence="1 2" key="1">
    <citation type="submission" date="2017-07" db="EMBL/GenBank/DDBJ databases">
        <title>Phylogenetic study on the rhizospheric bacterium Ochrobactrum sp. A44.</title>
        <authorList>
            <person name="Krzyzanowska D.M."/>
            <person name="Ossowicki A."/>
            <person name="Rajewska M."/>
            <person name="Maciag T."/>
            <person name="Kaczynski Z."/>
            <person name="Czerwicka M."/>
            <person name="Jafra S."/>
        </authorList>
    </citation>
    <scope>NUCLEOTIDE SEQUENCE [LARGE SCALE GENOMIC DNA]</scope>
    <source>
        <strain evidence="1 2">A44</strain>
        <plasmid evidence="1 2">unnamed1</plasmid>
    </source>
</reference>
<name>A0A248UNY2_9HYPH</name>
<evidence type="ECO:0000313" key="2">
    <source>
        <dbReference type="Proteomes" id="UP000215256"/>
    </source>
</evidence>
<dbReference type="KEGG" id="och:CES85_3645"/>
<keyword evidence="1" id="KW-0614">Plasmid</keyword>
<gene>
    <name evidence="1" type="ORF">CES85_3645</name>
</gene>
<proteinExistence type="predicted"/>
<dbReference type="AlphaFoldDB" id="A0A248UNY2"/>
<geneLocation type="plasmid" evidence="1 2">
    <name>unnamed1</name>
</geneLocation>
<dbReference type="EMBL" id="CP022605">
    <property type="protein sequence ID" value="ASV88101.1"/>
    <property type="molecule type" value="Genomic_DNA"/>
</dbReference>
<organism evidence="1 2">
    <name type="scientific">Ochrobactrum quorumnocens</name>
    <dbReference type="NCBI Taxonomy" id="271865"/>
    <lineage>
        <taxon>Bacteria</taxon>
        <taxon>Pseudomonadati</taxon>
        <taxon>Pseudomonadota</taxon>
        <taxon>Alphaproteobacteria</taxon>
        <taxon>Hyphomicrobiales</taxon>
        <taxon>Brucellaceae</taxon>
        <taxon>Brucella/Ochrobactrum group</taxon>
        <taxon>Ochrobactrum</taxon>
    </lineage>
</organism>
<accession>A0A248UNY2</accession>
<evidence type="ECO:0000313" key="1">
    <source>
        <dbReference type="EMBL" id="ASV88101.1"/>
    </source>
</evidence>
<dbReference type="Proteomes" id="UP000215256">
    <property type="component" value="Plasmid unnamed1"/>
</dbReference>
<sequence length="39" mass="4666">MALSYGSDRWHRRRGKSDRMLAFEDGYHHKLQAAQAYKQ</sequence>
<protein>
    <submittedName>
        <fullName evidence="1">Uncharacterized protein</fullName>
    </submittedName>
</protein>